<gene>
    <name evidence="10" type="ORF">BU24DRAFT_484213</name>
</gene>
<dbReference type="Proteomes" id="UP000799778">
    <property type="component" value="Unassembled WGS sequence"/>
</dbReference>
<feature type="transmembrane region" description="Helical" evidence="8">
    <location>
        <begin position="372"/>
        <end position="393"/>
    </location>
</feature>
<feature type="transmembrane region" description="Helical" evidence="8">
    <location>
        <begin position="144"/>
        <end position="161"/>
    </location>
</feature>
<evidence type="ECO:0000259" key="9">
    <source>
        <dbReference type="PROSITE" id="PS50850"/>
    </source>
</evidence>
<feature type="transmembrane region" description="Helical" evidence="8">
    <location>
        <begin position="311"/>
        <end position="332"/>
    </location>
</feature>
<dbReference type="OrthoDB" id="6612291at2759"/>
<keyword evidence="4 8" id="KW-0812">Transmembrane</keyword>
<dbReference type="SUPFAM" id="SSF103473">
    <property type="entry name" value="MFS general substrate transporter"/>
    <property type="match status" value="1"/>
</dbReference>
<evidence type="ECO:0000256" key="4">
    <source>
        <dbReference type="ARBA" id="ARBA00022692"/>
    </source>
</evidence>
<dbReference type="GO" id="GO:0005351">
    <property type="term" value="F:carbohydrate:proton symporter activity"/>
    <property type="evidence" value="ECO:0007669"/>
    <property type="project" value="TreeGrafter"/>
</dbReference>
<dbReference type="GO" id="GO:0016020">
    <property type="term" value="C:membrane"/>
    <property type="evidence" value="ECO:0007669"/>
    <property type="project" value="UniProtKB-SubCell"/>
</dbReference>
<dbReference type="InterPro" id="IPR020846">
    <property type="entry name" value="MFS_dom"/>
</dbReference>
<evidence type="ECO:0000256" key="6">
    <source>
        <dbReference type="ARBA" id="ARBA00023136"/>
    </source>
</evidence>
<dbReference type="GeneID" id="54290730"/>
<organism evidence="10 11">
    <name type="scientific">Aaosphaeria arxii CBS 175.79</name>
    <dbReference type="NCBI Taxonomy" id="1450172"/>
    <lineage>
        <taxon>Eukaryota</taxon>
        <taxon>Fungi</taxon>
        <taxon>Dikarya</taxon>
        <taxon>Ascomycota</taxon>
        <taxon>Pezizomycotina</taxon>
        <taxon>Dothideomycetes</taxon>
        <taxon>Pleosporomycetidae</taxon>
        <taxon>Pleosporales</taxon>
        <taxon>Pleosporales incertae sedis</taxon>
        <taxon>Aaosphaeria</taxon>
    </lineage>
</organism>
<keyword evidence="3 7" id="KW-0813">Transport</keyword>
<evidence type="ECO:0000313" key="10">
    <source>
        <dbReference type="EMBL" id="KAF2012541.1"/>
    </source>
</evidence>
<feature type="transmembrane region" description="Helical" evidence="8">
    <location>
        <begin position="84"/>
        <end position="104"/>
    </location>
</feature>
<feature type="transmembrane region" description="Helical" evidence="8">
    <location>
        <begin position="173"/>
        <end position="195"/>
    </location>
</feature>
<dbReference type="InterPro" id="IPR005829">
    <property type="entry name" value="Sugar_transporter_CS"/>
</dbReference>
<evidence type="ECO:0000256" key="2">
    <source>
        <dbReference type="ARBA" id="ARBA00010992"/>
    </source>
</evidence>
<feature type="transmembrane region" description="Helical" evidence="8">
    <location>
        <begin position="272"/>
        <end position="291"/>
    </location>
</feature>
<feature type="transmembrane region" description="Helical" evidence="8">
    <location>
        <begin position="405"/>
        <end position="425"/>
    </location>
</feature>
<reference evidence="10" key="1">
    <citation type="journal article" date="2020" name="Stud. Mycol.">
        <title>101 Dothideomycetes genomes: a test case for predicting lifestyles and emergence of pathogens.</title>
        <authorList>
            <person name="Haridas S."/>
            <person name="Albert R."/>
            <person name="Binder M."/>
            <person name="Bloem J."/>
            <person name="Labutti K."/>
            <person name="Salamov A."/>
            <person name="Andreopoulos B."/>
            <person name="Baker S."/>
            <person name="Barry K."/>
            <person name="Bills G."/>
            <person name="Bluhm B."/>
            <person name="Cannon C."/>
            <person name="Castanera R."/>
            <person name="Culley D."/>
            <person name="Daum C."/>
            <person name="Ezra D."/>
            <person name="Gonzalez J."/>
            <person name="Henrissat B."/>
            <person name="Kuo A."/>
            <person name="Liang C."/>
            <person name="Lipzen A."/>
            <person name="Lutzoni F."/>
            <person name="Magnuson J."/>
            <person name="Mondo S."/>
            <person name="Nolan M."/>
            <person name="Ohm R."/>
            <person name="Pangilinan J."/>
            <person name="Park H.-J."/>
            <person name="Ramirez L."/>
            <person name="Alfaro M."/>
            <person name="Sun H."/>
            <person name="Tritt A."/>
            <person name="Yoshinaga Y."/>
            <person name="Zwiers L.-H."/>
            <person name="Turgeon B."/>
            <person name="Goodwin S."/>
            <person name="Spatafora J."/>
            <person name="Crous P."/>
            <person name="Grigoriev I."/>
        </authorList>
    </citation>
    <scope>NUCLEOTIDE SEQUENCE</scope>
    <source>
        <strain evidence="10">CBS 175.79</strain>
    </source>
</reference>
<feature type="transmembrane region" description="Helical" evidence="8">
    <location>
        <begin position="437"/>
        <end position="455"/>
    </location>
</feature>
<accession>A0A6A5XI92</accession>
<comment type="similarity">
    <text evidence="2 7">Belongs to the major facilitator superfamily. Sugar transporter (TC 2.A.1.1) family.</text>
</comment>
<feature type="transmembrane region" description="Helical" evidence="8">
    <location>
        <begin position="52"/>
        <end position="77"/>
    </location>
</feature>
<dbReference type="Pfam" id="PF00083">
    <property type="entry name" value="Sugar_tr"/>
    <property type="match status" value="1"/>
</dbReference>
<dbReference type="FunFam" id="1.20.1250.20:FF:000134">
    <property type="entry name" value="MFS sugar transporter protein"/>
    <property type="match status" value="1"/>
</dbReference>
<evidence type="ECO:0000256" key="7">
    <source>
        <dbReference type="RuleBase" id="RU003346"/>
    </source>
</evidence>
<name>A0A6A5XI92_9PLEO</name>
<dbReference type="AlphaFoldDB" id="A0A6A5XI92"/>
<dbReference type="RefSeq" id="XP_033380880.1">
    <property type="nucleotide sequence ID" value="XM_033533333.1"/>
</dbReference>
<evidence type="ECO:0000313" key="11">
    <source>
        <dbReference type="Proteomes" id="UP000799778"/>
    </source>
</evidence>
<comment type="subcellular location">
    <subcellularLocation>
        <location evidence="1">Membrane</location>
        <topology evidence="1">Multi-pass membrane protein</topology>
    </subcellularLocation>
</comment>
<evidence type="ECO:0000256" key="3">
    <source>
        <dbReference type="ARBA" id="ARBA00022448"/>
    </source>
</evidence>
<evidence type="ECO:0000256" key="1">
    <source>
        <dbReference type="ARBA" id="ARBA00004141"/>
    </source>
</evidence>
<dbReference type="PRINTS" id="PR00171">
    <property type="entry name" value="SUGRTRNSPORT"/>
</dbReference>
<evidence type="ECO:0000256" key="5">
    <source>
        <dbReference type="ARBA" id="ARBA00022989"/>
    </source>
</evidence>
<dbReference type="Gene3D" id="1.20.1250.20">
    <property type="entry name" value="MFS general substrate transporter like domains"/>
    <property type="match status" value="1"/>
</dbReference>
<feature type="transmembrane region" description="Helical" evidence="8">
    <location>
        <begin position="339"/>
        <end position="360"/>
    </location>
</feature>
<proteinExistence type="inferred from homology"/>
<feature type="transmembrane region" description="Helical" evidence="8">
    <location>
        <begin position="12"/>
        <end position="32"/>
    </location>
</feature>
<sequence>MGNLPLLKGAGLRAAIVGVCGWCFCLLGYDQGVLGSLIGLPAFLSALGNPTAAIQGLVTAIYSIGCVLGCIVAAFFGLRLGRRWCIMGGCVFVSIGGAGQAAVYSLAQMIVFRIIAGIGTGMISSTVPVWISEICGPKKRGQKTALQLTLVLTGNVIAYWLEYGTTQLPGDVSFRFPIAFQCLFPLVAFIILLGLPESPRILYYWNQGEAADEVLSRLHGYDSFLESSPVVSYEKQQILESIELENSLKDGSSITWRDVFWDNSPIRNSRRLFIVVVLQGLQQLGGCNVIAYYQTTLFTESIGLDDHRARLLAGCSALCFWTGTLPAIYLIEKIGRRQLMLWGAGGCTVAMLAFTILLALGTDHAGQGWGAVAMIFLFEFIYGSSWASTVWIYSAEISPLRFRHFNSGMGVLSQWAMTFLTVMMAPPAIASIGWKTYILFVVFTSLQIPFVYFLCPETAGRTLEELDQVFMKSAPPDVLHGVCSPSAGPIEKGKANKVKLDELSATCR</sequence>
<keyword evidence="5 8" id="KW-1133">Transmembrane helix</keyword>
<dbReference type="NCBIfam" id="TIGR00879">
    <property type="entry name" value="SP"/>
    <property type="match status" value="1"/>
</dbReference>
<dbReference type="PROSITE" id="PS50850">
    <property type="entry name" value="MFS"/>
    <property type="match status" value="1"/>
</dbReference>
<dbReference type="InterPro" id="IPR050360">
    <property type="entry name" value="MFS_Sugar_Transporters"/>
</dbReference>
<dbReference type="PROSITE" id="PS00216">
    <property type="entry name" value="SUGAR_TRANSPORT_1"/>
    <property type="match status" value="1"/>
</dbReference>
<keyword evidence="6 8" id="KW-0472">Membrane</keyword>
<dbReference type="PANTHER" id="PTHR48022:SF28">
    <property type="entry name" value="MAJOR FACILITATOR SUPERFAMILY (MFS) PROFILE DOMAIN-CONTAINING PROTEIN-RELATED"/>
    <property type="match status" value="1"/>
</dbReference>
<dbReference type="EMBL" id="ML978072">
    <property type="protein sequence ID" value="KAF2012541.1"/>
    <property type="molecule type" value="Genomic_DNA"/>
</dbReference>
<feature type="domain" description="Major facilitator superfamily (MFS) profile" evidence="9">
    <location>
        <begin position="16"/>
        <end position="459"/>
    </location>
</feature>
<dbReference type="InterPro" id="IPR003663">
    <property type="entry name" value="Sugar/inositol_transpt"/>
</dbReference>
<dbReference type="PANTHER" id="PTHR48022">
    <property type="entry name" value="PLASTIDIC GLUCOSE TRANSPORTER 4"/>
    <property type="match status" value="1"/>
</dbReference>
<protein>
    <submittedName>
        <fullName evidence="10">MFS transporter</fullName>
    </submittedName>
</protein>
<feature type="transmembrane region" description="Helical" evidence="8">
    <location>
        <begin position="110"/>
        <end position="132"/>
    </location>
</feature>
<dbReference type="InterPro" id="IPR036259">
    <property type="entry name" value="MFS_trans_sf"/>
</dbReference>
<dbReference type="InterPro" id="IPR005828">
    <property type="entry name" value="MFS_sugar_transport-like"/>
</dbReference>
<keyword evidence="11" id="KW-1185">Reference proteome</keyword>
<evidence type="ECO:0000256" key="8">
    <source>
        <dbReference type="SAM" id="Phobius"/>
    </source>
</evidence>